<dbReference type="OrthoDB" id="6107927at2759"/>
<comment type="caution">
    <text evidence="9">The sequence shown here is derived from an EMBL/GenBank/DDBJ whole genome shotgun (WGS) entry which is preliminary data.</text>
</comment>
<evidence type="ECO:0000313" key="9">
    <source>
        <dbReference type="EMBL" id="KAF0291757.1"/>
    </source>
</evidence>
<dbReference type="PROSITE" id="PS50923">
    <property type="entry name" value="SUSHI"/>
    <property type="match status" value="2"/>
</dbReference>
<dbReference type="Gene3D" id="2.60.120.200">
    <property type="match status" value="1"/>
</dbReference>
<dbReference type="PANTHER" id="PTHR23282:SF146">
    <property type="entry name" value="RT07201P-RELATED"/>
    <property type="match status" value="1"/>
</dbReference>
<reference evidence="9 10" key="1">
    <citation type="submission" date="2019-07" db="EMBL/GenBank/DDBJ databases">
        <title>Draft genome assembly of a fouling barnacle, Amphibalanus amphitrite (Darwin, 1854): The first reference genome for Thecostraca.</title>
        <authorList>
            <person name="Kim W."/>
        </authorList>
    </citation>
    <scope>NUCLEOTIDE SEQUENCE [LARGE SCALE GENOMIC DNA]</scope>
    <source>
        <strain evidence="9">SNU_AA5</strain>
        <tissue evidence="9">Soma without cirri and trophi</tissue>
    </source>
</reference>
<dbReference type="EMBL" id="VIIS01001856">
    <property type="protein sequence ID" value="KAF0291757.1"/>
    <property type="molecule type" value="Genomic_DNA"/>
</dbReference>
<feature type="compositionally biased region" description="Basic and acidic residues" evidence="3">
    <location>
        <begin position="468"/>
        <end position="481"/>
    </location>
</feature>
<evidence type="ECO:0000256" key="3">
    <source>
        <dbReference type="SAM" id="MobiDB-lite"/>
    </source>
</evidence>
<comment type="caution">
    <text evidence="2">Lacks conserved residue(s) required for the propagation of feature annotation.</text>
</comment>
<feature type="domain" description="MAM" evidence="6">
    <location>
        <begin position="149"/>
        <end position="320"/>
    </location>
</feature>
<proteinExistence type="predicted"/>
<dbReference type="CDD" id="cd06263">
    <property type="entry name" value="MAM"/>
    <property type="match status" value="1"/>
</dbReference>
<name>A0A6A4V689_AMPAM</name>
<feature type="domain" description="Sushi" evidence="7">
    <location>
        <begin position="84"/>
        <end position="138"/>
    </location>
</feature>
<dbReference type="InterPro" id="IPR036024">
    <property type="entry name" value="Somatomedin_B-like_dom_sf"/>
</dbReference>
<sequence>MRCGLLLLALVCLVCLIAAADGGRSWRRNGRCRRPKLENGVARMRSRGRVARYRCYRGFTLYPGRFNTCVRRKWLEPHSVCVKAGCEAPPEIPHGQQEELLNGGVITFTCSPGFELSGHASMYCNGLQWNGTVPTCEPESLANGVQTQVECDFEDDLCGWTHGEAAEFQWTRHSGRTPSTDMFTGPSYDHTLGEGQRGNYMYIEASDPRVENDTARLFSPVFAASQSLDACFSLWYHMWGSSLGAIRVYILPVDESFDQLDGPAWERTHSMGNRWINKIIPIPEQTAHFQVVVEGVRGENYMSDAAIDDVALRHGDACTPPARPPLLPSAPIDATDDEANSCEGRCGERRDPAVFCSCTDDCQLDGGCCNDYYRVCLEEDGVADGKQNTHGGRIRCPAHLYHNHNNHNNDHNNNHNRRPNNDHCGPDNHYNQHYNHDHGRNHTTNPNNHNHNNIQTNNNEDNYQSDNNAKDNHHYHNHNNDDSGTYETGNRGAYDHHNPYNNHESCAPSATPSASPPITSAAPPTSTETPNELPPPIPSGEGGNALPQLGGQPAAVSSRSSAGLPMYAIAAIACGVLLVAAVLSALAGRRYCRPRQASRLSDADELETLFTGLDADPTIDCRPQTREAPVPKRPAPSPPPAGRARADSADLGEFTVEDIGDDSETTRLTGN</sequence>
<keyword evidence="4" id="KW-1133">Transmembrane helix</keyword>
<dbReference type="InterPro" id="IPR000998">
    <property type="entry name" value="MAM_dom"/>
</dbReference>
<dbReference type="Pfam" id="PF00629">
    <property type="entry name" value="MAM"/>
    <property type="match status" value="1"/>
</dbReference>
<evidence type="ECO:0000313" key="10">
    <source>
        <dbReference type="Proteomes" id="UP000440578"/>
    </source>
</evidence>
<feature type="region of interest" description="Disordered" evidence="3">
    <location>
        <begin position="617"/>
        <end position="671"/>
    </location>
</feature>
<feature type="compositionally biased region" description="Low complexity" evidence="3">
    <location>
        <begin position="507"/>
        <end position="530"/>
    </location>
</feature>
<feature type="transmembrane region" description="Helical" evidence="4">
    <location>
        <begin position="566"/>
        <end position="587"/>
    </location>
</feature>
<feature type="region of interest" description="Disordered" evidence="3">
    <location>
        <begin position="402"/>
        <end position="558"/>
    </location>
</feature>
<protein>
    <submittedName>
        <fullName evidence="9">MAM and LDL-receptor class A domain-containing protein 2</fullName>
    </submittedName>
</protein>
<evidence type="ECO:0000256" key="2">
    <source>
        <dbReference type="PROSITE-ProRule" id="PRU00302"/>
    </source>
</evidence>
<feature type="signal peptide" evidence="5">
    <location>
        <begin position="1"/>
        <end position="19"/>
    </location>
</feature>
<accession>A0A6A4V689</accession>
<evidence type="ECO:0000259" key="8">
    <source>
        <dbReference type="PROSITE" id="PS50958"/>
    </source>
</evidence>
<dbReference type="InterPro" id="IPR051560">
    <property type="entry name" value="MAM_domain-containing"/>
</dbReference>
<dbReference type="SMART" id="SM00137">
    <property type="entry name" value="MAM"/>
    <property type="match status" value="1"/>
</dbReference>
<dbReference type="SUPFAM" id="SSF49899">
    <property type="entry name" value="Concanavalin A-like lectins/glucanases"/>
    <property type="match status" value="1"/>
</dbReference>
<evidence type="ECO:0000259" key="6">
    <source>
        <dbReference type="PROSITE" id="PS50060"/>
    </source>
</evidence>
<dbReference type="InterPro" id="IPR001212">
    <property type="entry name" value="Somatomedin_B_dom"/>
</dbReference>
<feature type="compositionally biased region" description="Basic and acidic residues" evidence="3">
    <location>
        <begin position="407"/>
        <end position="426"/>
    </location>
</feature>
<evidence type="ECO:0000256" key="4">
    <source>
        <dbReference type="SAM" id="Phobius"/>
    </source>
</evidence>
<feature type="domain" description="SMB" evidence="8">
    <location>
        <begin position="338"/>
        <end position="380"/>
    </location>
</feature>
<dbReference type="SUPFAM" id="SSF57535">
    <property type="entry name" value="Complement control module/SCR domain"/>
    <property type="match status" value="2"/>
</dbReference>
<keyword evidence="5" id="KW-0732">Signal</keyword>
<evidence type="ECO:0000256" key="5">
    <source>
        <dbReference type="SAM" id="SignalP"/>
    </source>
</evidence>
<dbReference type="Pfam" id="PF00084">
    <property type="entry name" value="Sushi"/>
    <property type="match status" value="1"/>
</dbReference>
<dbReference type="Gene3D" id="4.10.410.20">
    <property type="match status" value="1"/>
</dbReference>
<dbReference type="PROSITE" id="PS50958">
    <property type="entry name" value="SMB_2"/>
    <property type="match status" value="1"/>
</dbReference>
<evidence type="ECO:0000256" key="1">
    <source>
        <dbReference type="ARBA" id="ARBA00023157"/>
    </source>
</evidence>
<dbReference type="SUPFAM" id="SSF90188">
    <property type="entry name" value="Somatomedin B domain"/>
    <property type="match status" value="1"/>
</dbReference>
<feature type="compositionally biased region" description="Pro residues" evidence="3">
    <location>
        <begin position="631"/>
        <end position="641"/>
    </location>
</feature>
<dbReference type="InterPro" id="IPR035976">
    <property type="entry name" value="Sushi/SCR/CCP_sf"/>
</dbReference>
<dbReference type="SMART" id="SM00032">
    <property type="entry name" value="CCP"/>
    <property type="match status" value="2"/>
</dbReference>
<keyword evidence="1" id="KW-1015">Disulfide bond</keyword>
<dbReference type="CDD" id="cd00033">
    <property type="entry name" value="CCP"/>
    <property type="match status" value="1"/>
</dbReference>
<dbReference type="Gene3D" id="2.10.70.10">
    <property type="entry name" value="Complement Module, domain 1"/>
    <property type="match status" value="1"/>
</dbReference>
<keyword evidence="4" id="KW-0812">Transmembrane</keyword>
<dbReference type="InterPro" id="IPR000436">
    <property type="entry name" value="Sushi_SCR_CCP_dom"/>
</dbReference>
<dbReference type="Pfam" id="PF01033">
    <property type="entry name" value="Somatomedin_B"/>
    <property type="match status" value="1"/>
</dbReference>
<dbReference type="SMART" id="SM00201">
    <property type="entry name" value="SO"/>
    <property type="match status" value="1"/>
</dbReference>
<feature type="compositionally biased region" description="Low complexity" evidence="3">
    <location>
        <begin position="442"/>
        <end position="467"/>
    </location>
</feature>
<dbReference type="GO" id="GO:0016020">
    <property type="term" value="C:membrane"/>
    <property type="evidence" value="ECO:0007669"/>
    <property type="project" value="InterPro"/>
</dbReference>
<evidence type="ECO:0000259" key="7">
    <source>
        <dbReference type="PROSITE" id="PS50923"/>
    </source>
</evidence>
<dbReference type="PROSITE" id="PS00524">
    <property type="entry name" value="SMB_1"/>
    <property type="match status" value="1"/>
</dbReference>
<dbReference type="AlphaFoldDB" id="A0A6A4V689"/>
<feature type="domain" description="Sushi" evidence="7">
    <location>
        <begin position="30"/>
        <end position="83"/>
    </location>
</feature>
<dbReference type="Proteomes" id="UP000440578">
    <property type="component" value="Unassembled WGS sequence"/>
</dbReference>
<keyword evidence="10" id="KW-1185">Reference proteome</keyword>
<keyword evidence="4" id="KW-0472">Membrane</keyword>
<organism evidence="9 10">
    <name type="scientific">Amphibalanus amphitrite</name>
    <name type="common">Striped barnacle</name>
    <name type="synonym">Balanus amphitrite</name>
    <dbReference type="NCBI Taxonomy" id="1232801"/>
    <lineage>
        <taxon>Eukaryota</taxon>
        <taxon>Metazoa</taxon>
        <taxon>Ecdysozoa</taxon>
        <taxon>Arthropoda</taxon>
        <taxon>Crustacea</taxon>
        <taxon>Multicrustacea</taxon>
        <taxon>Cirripedia</taxon>
        <taxon>Thoracica</taxon>
        <taxon>Thoracicalcarea</taxon>
        <taxon>Balanomorpha</taxon>
        <taxon>Balanoidea</taxon>
        <taxon>Balanidae</taxon>
        <taxon>Amphibalaninae</taxon>
        <taxon>Amphibalanus</taxon>
    </lineage>
</organism>
<dbReference type="InterPro" id="IPR013320">
    <property type="entry name" value="ConA-like_dom_sf"/>
</dbReference>
<keyword evidence="9" id="KW-0675">Receptor</keyword>
<gene>
    <name evidence="9" type="primary">MLRP2_1</name>
    <name evidence="9" type="ORF">FJT64_010145</name>
</gene>
<feature type="chain" id="PRO_5025415576" evidence="5">
    <location>
        <begin position="20"/>
        <end position="671"/>
    </location>
</feature>
<keyword evidence="2" id="KW-0768">Sushi</keyword>
<dbReference type="PROSITE" id="PS50060">
    <property type="entry name" value="MAM_2"/>
    <property type="match status" value="1"/>
</dbReference>
<dbReference type="PANTHER" id="PTHR23282">
    <property type="entry name" value="APICAL ENDOSOMAL GLYCOPROTEIN PRECURSOR"/>
    <property type="match status" value="1"/>
</dbReference>